<evidence type="ECO:0000313" key="8">
    <source>
        <dbReference type="EMBL" id="VEU44237.1"/>
    </source>
</evidence>
<evidence type="ECO:0000256" key="4">
    <source>
        <dbReference type="ARBA" id="ARBA00023136"/>
    </source>
</evidence>
<feature type="chain" id="PRO_5019299650" description="Membrane transporter protein" evidence="7">
    <location>
        <begin position="23"/>
        <end position="600"/>
    </location>
</feature>
<keyword evidence="2 6" id="KW-0812">Transmembrane</keyword>
<feature type="signal peptide" evidence="7">
    <location>
        <begin position="1"/>
        <end position="22"/>
    </location>
</feature>
<protein>
    <recommendedName>
        <fullName evidence="10">Membrane transporter protein</fullName>
    </recommendedName>
</protein>
<feature type="transmembrane region" description="Helical" evidence="6">
    <location>
        <begin position="530"/>
        <end position="552"/>
    </location>
</feature>
<dbReference type="AlphaFoldDB" id="A0A448ZQC5"/>
<proteinExistence type="predicted"/>
<dbReference type="EMBL" id="CAACVS010000631">
    <property type="protein sequence ID" value="VEU44237.1"/>
    <property type="molecule type" value="Genomic_DNA"/>
</dbReference>
<dbReference type="GO" id="GO:0016567">
    <property type="term" value="P:protein ubiquitination"/>
    <property type="evidence" value="ECO:0007669"/>
    <property type="project" value="TreeGrafter"/>
</dbReference>
<comment type="subcellular location">
    <subcellularLocation>
        <location evidence="1">Membrane</location>
        <topology evidence="1">Multi-pass membrane protein</topology>
    </subcellularLocation>
</comment>
<evidence type="ECO:0008006" key="10">
    <source>
        <dbReference type="Google" id="ProtNLM"/>
    </source>
</evidence>
<sequence>MRNFLFALLFCLAAGTTVVVQAAGGGKCSSEQLKCPTEECESGYSYVTDCLDCEGNLNTFNGEDKCFTRKLLSSKNPSPQYLWRDIIGMLVWFCAAGVATACGVGGGGIYVPLGILLLNFAPKPASGLSQASIFGASLGGLLLNLRNMHPFTAKIETTAVAGGNGSPAEERAVADVPTNDDGEPNTETTKYYTRPLIDYDMALFLAPMEMAGAVLGVLIQKILPNWLYLFTAAVILGFTAKKTFHKWWDTRAKEMAKAALEAADSEEQAALDPSANAKKDTATDNDNENSEGPSSDGNGEVEVTASASMAAEDNDENNEAEIVMDSEKIAKRTWFLERDARQYPVEKMFCFGVLWIGLTLLTFFKGGKGVESLVGIDCASPWYGVLIGIQFLWTLGFATFFAIKLMRETTQKKAVNYPFHEQDVLWDFQKTRFYAFFTFVAGIVAGLIGIGGGMVLGPLMLVMGIYPRVSTATTATMIVLTSSSVAILYITSGMVPWQYAVTFFCTCFTGALIGKTYIDGYVKRTGKASVLIFLLAMIIALATLGALVIALLRLNKADWCFAGFNKFCTLDADAVEVVCVPTETERMLGSSFYGDVVRGY</sequence>
<keyword evidence="4 6" id="KW-0472">Membrane</keyword>
<dbReference type="GO" id="GO:0016020">
    <property type="term" value="C:membrane"/>
    <property type="evidence" value="ECO:0007669"/>
    <property type="project" value="UniProtKB-SubCell"/>
</dbReference>
<feature type="transmembrane region" description="Helical" evidence="6">
    <location>
        <begin position="472"/>
        <end position="490"/>
    </location>
</feature>
<evidence type="ECO:0000256" key="5">
    <source>
        <dbReference type="SAM" id="MobiDB-lite"/>
    </source>
</evidence>
<evidence type="ECO:0000256" key="3">
    <source>
        <dbReference type="ARBA" id="ARBA00022989"/>
    </source>
</evidence>
<feature type="transmembrane region" description="Helical" evidence="6">
    <location>
        <begin position="497"/>
        <end position="518"/>
    </location>
</feature>
<dbReference type="GO" id="GO:0031464">
    <property type="term" value="C:Cul4A-RING E3 ubiquitin ligase complex"/>
    <property type="evidence" value="ECO:0007669"/>
    <property type="project" value="TreeGrafter"/>
</dbReference>
<keyword evidence="3 6" id="KW-1133">Transmembrane helix</keyword>
<keyword evidence="7" id="KW-0732">Signal</keyword>
<dbReference type="Proteomes" id="UP000291116">
    <property type="component" value="Unassembled WGS sequence"/>
</dbReference>
<evidence type="ECO:0000256" key="6">
    <source>
        <dbReference type="SAM" id="Phobius"/>
    </source>
</evidence>
<reference evidence="8 9" key="1">
    <citation type="submission" date="2019-01" db="EMBL/GenBank/DDBJ databases">
        <authorList>
            <person name="Ferrante I. M."/>
        </authorList>
    </citation>
    <scope>NUCLEOTIDE SEQUENCE [LARGE SCALE GENOMIC DNA]</scope>
    <source>
        <strain evidence="8 9">B856</strain>
    </source>
</reference>
<dbReference type="PANTHER" id="PTHR14255:SF3">
    <property type="entry name" value="SULFITE EXPORTER TAUE_SAFE FAMILY PROTEIN 5-RELATED"/>
    <property type="match status" value="1"/>
</dbReference>
<gene>
    <name evidence="8" type="ORF">PSNMU_V1.4_AUG-EV-PASAV3_0113210</name>
</gene>
<evidence type="ECO:0000256" key="1">
    <source>
        <dbReference type="ARBA" id="ARBA00004141"/>
    </source>
</evidence>
<dbReference type="InterPro" id="IPR002781">
    <property type="entry name" value="TM_pro_TauE-like"/>
</dbReference>
<name>A0A448ZQC5_9STRA</name>
<feature type="region of interest" description="Disordered" evidence="5">
    <location>
        <begin position="162"/>
        <end position="189"/>
    </location>
</feature>
<organism evidence="8 9">
    <name type="scientific">Pseudo-nitzschia multistriata</name>
    <dbReference type="NCBI Taxonomy" id="183589"/>
    <lineage>
        <taxon>Eukaryota</taxon>
        <taxon>Sar</taxon>
        <taxon>Stramenopiles</taxon>
        <taxon>Ochrophyta</taxon>
        <taxon>Bacillariophyta</taxon>
        <taxon>Bacillariophyceae</taxon>
        <taxon>Bacillariophycidae</taxon>
        <taxon>Bacillariales</taxon>
        <taxon>Bacillariaceae</taxon>
        <taxon>Pseudo-nitzschia</taxon>
    </lineage>
</organism>
<dbReference type="PANTHER" id="PTHR14255">
    <property type="entry name" value="CEREBLON"/>
    <property type="match status" value="1"/>
</dbReference>
<feature type="transmembrane region" description="Helical" evidence="6">
    <location>
        <begin position="348"/>
        <end position="367"/>
    </location>
</feature>
<dbReference type="Pfam" id="PF01925">
    <property type="entry name" value="TauE"/>
    <property type="match status" value="1"/>
</dbReference>
<feature type="transmembrane region" description="Helical" evidence="6">
    <location>
        <begin position="382"/>
        <end position="403"/>
    </location>
</feature>
<dbReference type="OrthoDB" id="434519at2759"/>
<evidence type="ECO:0000256" key="7">
    <source>
        <dbReference type="SAM" id="SignalP"/>
    </source>
</evidence>
<feature type="transmembrane region" description="Helical" evidence="6">
    <location>
        <begin position="226"/>
        <end position="244"/>
    </location>
</feature>
<keyword evidence="9" id="KW-1185">Reference proteome</keyword>
<feature type="transmembrane region" description="Helical" evidence="6">
    <location>
        <begin position="86"/>
        <end position="118"/>
    </location>
</feature>
<feature type="region of interest" description="Disordered" evidence="5">
    <location>
        <begin position="259"/>
        <end position="300"/>
    </location>
</feature>
<evidence type="ECO:0000313" key="9">
    <source>
        <dbReference type="Proteomes" id="UP000291116"/>
    </source>
</evidence>
<feature type="transmembrane region" description="Helical" evidence="6">
    <location>
        <begin position="433"/>
        <end position="466"/>
    </location>
</feature>
<accession>A0A448ZQC5</accession>
<feature type="transmembrane region" description="Helical" evidence="6">
    <location>
        <begin position="201"/>
        <end position="220"/>
    </location>
</feature>
<evidence type="ECO:0000256" key="2">
    <source>
        <dbReference type="ARBA" id="ARBA00022692"/>
    </source>
</evidence>